<evidence type="ECO:0000256" key="3">
    <source>
        <dbReference type="ARBA" id="ARBA00023239"/>
    </source>
</evidence>
<evidence type="ECO:0000313" key="6">
    <source>
        <dbReference type="Proteomes" id="UP001596403"/>
    </source>
</evidence>
<dbReference type="Proteomes" id="UP001596403">
    <property type="component" value="Unassembled WGS sequence"/>
</dbReference>
<feature type="domain" description="HpcH/HpaI aldolase/citrate lyase" evidence="4">
    <location>
        <begin position="19"/>
        <end position="234"/>
    </location>
</feature>
<dbReference type="Gene3D" id="3.20.20.60">
    <property type="entry name" value="Phosphoenolpyruvate-binding domains"/>
    <property type="match status" value="1"/>
</dbReference>
<proteinExistence type="inferred from homology"/>
<dbReference type="Pfam" id="PF03328">
    <property type="entry name" value="HpcH_HpaI"/>
    <property type="match status" value="1"/>
</dbReference>
<dbReference type="GO" id="GO:0016829">
    <property type="term" value="F:lyase activity"/>
    <property type="evidence" value="ECO:0007669"/>
    <property type="project" value="UniProtKB-KW"/>
</dbReference>
<sequence>MMTNAEFKARLEAREPMLGAFIKTPHPIVIEIMARAGFDFLVVDAEHAPFDRGSVDVMTMAGRAEGCPIVVRVPVATPDWVLNVLDGGAAGVMVPHVETAAQARDLVRAVSYGPGGRGFAGTSRAADYAGRSLKEHLTKARDEVALICQIEDPDGVINHAEIADVDGVDALFIGRADLAVSHGLSDFFAPEVAGMTRDILSAKGAATGLYCAPTEPLEGHRAAGGSFFVVGSEHTLMQLGGASLVQKFRQRPSD</sequence>
<name>A0ABW1Z0H6_9RHOB</name>
<organism evidence="5 6">
    <name type="scientific">Sulfitobacter profundi</name>
    <dbReference type="NCBI Taxonomy" id="2679961"/>
    <lineage>
        <taxon>Bacteria</taxon>
        <taxon>Pseudomonadati</taxon>
        <taxon>Pseudomonadota</taxon>
        <taxon>Alphaproteobacteria</taxon>
        <taxon>Rhodobacterales</taxon>
        <taxon>Roseobacteraceae</taxon>
        <taxon>Sulfitobacter</taxon>
    </lineage>
</organism>
<dbReference type="PANTHER" id="PTHR30502:SF0">
    <property type="entry name" value="PHOSPHOENOLPYRUVATE CARBOXYLASE FAMILY PROTEIN"/>
    <property type="match status" value="1"/>
</dbReference>
<gene>
    <name evidence="5" type="ORF">ACFQAU_14485</name>
</gene>
<reference evidence="6" key="1">
    <citation type="journal article" date="2019" name="Int. J. Syst. Evol. Microbiol.">
        <title>The Global Catalogue of Microorganisms (GCM) 10K type strain sequencing project: providing services to taxonomists for standard genome sequencing and annotation.</title>
        <authorList>
            <consortium name="The Broad Institute Genomics Platform"/>
            <consortium name="The Broad Institute Genome Sequencing Center for Infectious Disease"/>
            <person name="Wu L."/>
            <person name="Ma J."/>
        </authorList>
    </citation>
    <scope>NUCLEOTIDE SEQUENCE [LARGE SCALE GENOMIC DNA]</scope>
    <source>
        <strain evidence="6">NBRC 111368</strain>
    </source>
</reference>
<comment type="similarity">
    <text evidence="1">Belongs to the HpcH/HpaI aldolase family.</text>
</comment>
<dbReference type="InterPro" id="IPR050251">
    <property type="entry name" value="HpcH-HpaI_aldolase"/>
</dbReference>
<evidence type="ECO:0000256" key="1">
    <source>
        <dbReference type="ARBA" id="ARBA00005568"/>
    </source>
</evidence>
<dbReference type="InterPro" id="IPR005000">
    <property type="entry name" value="Aldolase/citrate-lyase_domain"/>
</dbReference>
<evidence type="ECO:0000313" key="5">
    <source>
        <dbReference type="EMBL" id="MFC6642729.1"/>
    </source>
</evidence>
<dbReference type="RefSeq" id="WP_120351251.1">
    <property type="nucleotide sequence ID" value="NZ_JBHSWA010000001.1"/>
</dbReference>
<keyword evidence="6" id="KW-1185">Reference proteome</keyword>
<keyword evidence="2" id="KW-0479">Metal-binding</keyword>
<dbReference type="InterPro" id="IPR040442">
    <property type="entry name" value="Pyrv_kinase-like_dom_sf"/>
</dbReference>
<accession>A0ABW1Z0H6</accession>
<protein>
    <submittedName>
        <fullName evidence="5">HpcH/HpaI aldolase/citrate lyase family protein</fullName>
    </submittedName>
</protein>
<dbReference type="PANTHER" id="PTHR30502">
    <property type="entry name" value="2-KETO-3-DEOXY-L-RHAMNONATE ALDOLASE"/>
    <property type="match status" value="1"/>
</dbReference>
<keyword evidence="3 5" id="KW-0456">Lyase</keyword>
<evidence type="ECO:0000256" key="2">
    <source>
        <dbReference type="ARBA" id="ARBA00022723"/>
    </source>
</evidence>
<comment type="caution">
    <text evidence="5">The sequence shown here is derived from an EMBL/GenBank/DDBJ whole genome shotgun (WGS) entry which is preliminary data.</text>
</comment>
<evidence type="ECO:0000259" key="4">
    <source>
        <dbReference type="Pfam" id="PF03328"/>
    </source>
</evidence>
<dbReference type="SUPFAM" id="SSF51621">
    <property type="entry name" value="Phosphoenolpyruvate/pyruvate domain"/>
    <property type="match status" value="1"/>
</dbReference>
<dbReference type="EMBL" id="JBHSWA010000001">
    <property type="protein sequence ID" value="MFC6642729.1"/>
    <property type="molecule type" value="Genomic_DNA"/>
</dbReference>
<dbReference type="InterPro" id="IPR015813">
    <property type="entry name" value="Pyrv/PenolPyrv_kinase-like_dom"/>
</dbReference>